<evidence type="ECO:0000256" key="1">
    <source>
        <dbReference type="SAM" id="Phobius"/>
    </source>
</evidence>
<evidence type="ECO:0000313" key="3">
    <source>
        <dbReference type="EMBL" id="SHJ65283.1"/>
    </source>
</evidence>
<organism evidence="3 4">
    <name type="scientific">Pseudobutyrivibrio xylanivorans DSM 14809</name>
    <dbReference type="NCBI Taxonomy" id="1123012"/>
    <lineage>
        <taxon>Bacteria</taxon>
        <taxon>Bacillati</taxon>
        <taxon>Bacillota</taxon>
        <taxon>Clostridia</taxon>
        <taxon>Lachnospirales</taxon>
        <taxon>Lachnospiraceae</taxon>
        <taxon>Pseudobutyrivibrio</taxon>
    </lineage>
</organism>
<keyword evidence="1" id="KW-0472">Membrane</keyword>
<protein>
    <submittedName>
        <fullName evidence="3">Inner membrane component domain-containing protein</fullName>
    </submittedName>
</protein>
<gene>
    <name evidence="3" type="ORF">SAMN02745725_03003</name>
</gene>
<name>A0A1M6L295_PSEXY</name>
<dbReference type="OrthoDB" id="9790567at2"/>
<proteinExistence type="predicted"/>
<keyword evidence="1" id="KW-1133">Transmembrane helix</keyword>
<sequence>MKFIGNVIWIICGGLLSAIGWWLAGALWCITIIGFPFGKQFFKIAKLAIAPFGARVVKVG</sequence>
<dbReference type="Proteomes" id="UP000184185">
    <property type="component" value="Unassembled WGS sequence"/>
</dbReference>
<feature type="domain" description="Inner membrane component" evidence="2">
    <location>
        <begin position="4"/>
        <end position="53"/>
    </location>
</feature>
<accession>A0A1M6L295</accession>
<dbReference type="Pfam" id="PF03733">
    <property type="entry name" value="YccF"/>
    <property type="match status" value="1"/>
</dbReference>
<dbReference type="PANTHER" id="PTHR42903:SF1">
    <property type="entry name" value="INNER MEMBRANE PROTEIN YCCF"/>
    <property type="match status" value="1"/>
</dbReference>
<feature type="transmembrane region" description="Helical" evidence="1">
    <location>
        <begin position="6"/>
        <end position="37"/>
    </location>
</feature>
<dbReference type="EMBL" id="FQYQ01000036">
    <property type="protein sequence ID" value="SHJ65283.1"/>
    <property type="molecule type" value="Genomic_DNA"/>
</dbReference>
<dbReference type="InterPro" id="IPR052937">
    <property type="entry name" value="Inner_membrane_protein"/>
</dbReference>
<keyword evidence="1" id="KW-0812">Transmembrane</keyword>
<dbReference type="InterPro" id="IPR005185">
    <property type="entry name" value="YccF"/>
</dbReference>
<dbReference type="GO" id="GO:0005886">
    <property type="term" value="C:plasma membrane"/>
    <property type="evidence" value="ECO:0007669"/>
    <property type="project" value="TreeGrafter"/>
</dbReference>
<reference evidence="3 4" key="1">
    <citation type="submission" date="2016-11" db="EMBL/GenBank/DDBJ databases">
        <authorList>
            <person name="Jaros S."/>
            <person name="Januszkiewicz K."/>
            <person name="Wedrychowicz H."/>
        </authorList>
    </citation>
    <scope>NUCLEOTIDE SEQUENCE [LARGE SCALE GENOMIC DNA]</scope>
    <source>
        <strain evidence="3 4">DSM 14809</strain>
    </source>
</reference>
<evidence type="ECO:0000313" key="4">
    <source>
        <dbReference type="Proteomes" id="UP000184185"/>
    </source>
</evidence>
<keyword evidence="4" id="KW-1185">Reference proteome</keyword>
<dbReference type="AlphaFoldDB" id="A0A1M6L295"/>
<dbReference type="PANTHER" id="PTHR42903">
    <property type="entry name" value="INNER MEMBRANE PROTEIN YCCF"/>
    <property type="match status" value="1"/>
</dbReference>
<dbReference type="RefSeq" id="WP_072919480.1">
    <property type="nucleotide sequence ID" value="NZ_FQYQ01000036.1"/>
</dbReference>
<evidence type="ECO:0000259" key="2">
    <source>
        <dbReference type="Pfam" id="PF03733"/>
    </source>
</evidence>